<proteinExistence type="predicted"/>
<reference evidence="4" key="1">
    <citation type="submission" date="2016-11" db="UniProtKB">
        <authorList>
            <consortium name="WormBaseParasite"/>
        </authorList>
    </citation>
    <scope>IDENTIFICATION</scope>
</reference>
<accession>A0A1I7SSK4</accession>
<dbReference type="AlphaFoldDB" id="A0A1I7SSK4"/>
<name>A0A1I7SSK4_BURXY</name>
<evidence type="ECO:0000313" key="3">
    <source>
        <dbReference type="Proteomes" id="UP000659654"/>
    </source>
</evidence>
<dbReference type="Proteomes" id="UP000095284">
    <property type="component" value="Unplaced"/>
</dbReference>
<evidence type="ECO:0000313" key="2">
    <source>
        <dbReference type="Proteomes" id="UP000095284"/>
    </source>
</evidence>
<sequence>MPEAIQKLRFLPLRCLGRPEMVKVVSRKRKMPIRLYFPWGQHFLGTQSRMNRAKGQSQPIPSIWEIDFGDILLDFISHSALPQPLIGLPDD</sequence>
<reference evidence="1" key="2">
    <citation type="submission" date="2020-09" db="EMBL/GenBank/DDBJ databases">
        <authorList>
            <person name="Kikuchi T."/>
        </authorList>
    </citation>
    <scope>NUCLEOTIDE SEQUENCE</scope>
    <source>
        <strain evidence="1">Ka4C1</strain>
    </source>
</reference>
<dbReference type="WBParaSite" id="BXY_1602100.1">
    <property type="protein sequence ID" value="BXY_1602100.1"/>
    <property type="gene ID" value="BXY_1602100"/>
</dbReference>
<keyword evidence="3" id="KW-1185">Reference proteome</keyword>
<dbReference type="Proteomes" id="UP000659654">
    <property type="component" value="Unassembled WGS sequence"/>
</dbReference>
<protein>
    <submittedName>
        <fullName evidence="1">(pine wood nematode) hypothetical protein</fullName>
    </submittedName>
</protein>
<gene>
    <name evidence="1" type="ORF">BXYJ_LOCUS4080</name>
</gene>
<dbReference type="Proteomes" id="UP000582659">
    <property type="component" value="Unassembled WGS sequence"/>
</dbReference>
<dbReference type="EMBL" id="CAJFDI010000002">
    <property type="protein sequence ID" value="CAD5215539.1"/>
    <property type="molecule type" value="Genomic_DNA"/>
</dbReference>
<organism evidence="2 4">
    <name type="scientific">Bursaphelenchus xylophilus</name>
    <name type="common">Pinewood nematode worm</name>
    <name type="synonym">Aphelenchoides xylophilus</name>
    <dbReference type="NCBI Taxonomy" id="6326"/>
    <lineage>
        <taxon>Eukaryota</taxon>
        <taxon>Metazoa</taxon>
        <taxon>Ecdysozoa</taxon>
        <taxon>Nematoda</taxon>
        <taxon>Chromadorea</taxon>
        <taxon>Rhabditida</taxon>
        <taxon>Tylenchina</taxon>
        <taxon>Tylenchomorpha</taxon>
        <taxon>Aphelenchoidea</taxon>
        <taxon>Aphelenchoididae</taxon>
        <taxon>Bursaphelenchus</taxon>
    </lineage>
</organism>
<dbReference type="EMBL" id="CAJFCV020000002">
    <property type="protein sequence ID" value="CAG9097459.1"/>
    <property type="molecule type" value="Genomic_DNA"/>
</dbReference>
<evidence type="ECO:0000313" key="1">
    <source>
        <dbReference type="EMBL" id="CAD5215539.1"/>
    </source>
</evidence>
<evidence type="ECO:0000313" key="4">
    <source>
        <dbReference type="WBParaSite" id="BXY_1602100.1"/>
    </source>
</evidence>